<dbReference type="RefSeq" id="WP_038454060.1">
    <property type="nucleotide sequence ID" value="NZ_CP009043.1"/>
</dbReference>
<keyword evidence="2" id="KW-0808">Transferase</keyword>
<dbReference type="Gene3D" id="3.90.550.10">
    <property type="entry name" value="Spore Coat Polysaccharide Biosynthesis Protein SpsA, Chain A"/>
    <property type="match status" value="1"/>
</dbReference>
<feature type="domain" description="Glycosyltransferase 2-like" evidence="1">
    <location>
        <begin position="5"/>
        <end position="145"/>
    </location>
</feature>
<dbReference type="Proteomes" id="UP000028486">
    <property type="component" value="Chromosome"/>
</dbReference>
<protein>
    <submittedName>
        <fullName evidence="2">Glycosyltransferase, family 2</fullName>
    </submittedName>
</protein>
<dbReference type="InterPro" id="IPR001173">
    <property type="entry name" value="Glyco_trans_2-like"/>
</dbReference>
<sequence>MPKISVIIPCYNAGEFLCRSINSVLQNDLQDIEIIAINDGSTDNTLEILGNFSDDRLSIIDQPNSGASAARNAGINKASGEFVLFLDSDDFLCPNILNELYQNAIKFDADIVFEDFNYYYDESKIIAQTNYETNSGLVDKERFLFDYFTISKSVFPCIWGKIIKTSLLKDNNLKFIDKVFVAEDANLNAKLIWLAQKIVKINKPICNYQIGSNNSSKQMKFKHFSDVRIVQSDLERFFDKFSLNDTQKAYVNAYFLNLKYAAALTLKPYSFDDYGKVMEFACADIKTAFKSPGFKLLNKKLKILFYLFRFSFSYKIYAKIIGLKFK</sequence>
<reference evidence="3" key="1">
    <citation type="journal article" date="2014" name="Genome Announc.">
        <title>Complete Genome Sequence of Campylobacter iguaniorum Strain 1485ET, Isolated from a Bearded Dragon (Pogona vitticeps).</title>
        <authorList>
            <person name="Gilbert M.J."/>
            <person name="Miller W.G."/>
            <person name="Yee E."/>
            <person name="Kik M."/>
            <person name="Wagenaar J.A."/>
            <person name="Duim B."/>
        </authorList>
    </citation>
    <scope>NUCLEOTIDE SEQUENCE [LARGE SCALE GENOMIC DNA]</scope>
    <source>
        <strain evidence="3">1485E</strain>
    </source>
</reference>
<dbReference type="PANTHER" id="PTHR22916:SF3">
    <property type="entry name" value="UDP-GLCNAC:BETAGAL BETA-1,3-N-ACETYLGLUCOSAMINYLTRANSFERASE-LIKE PROTEIN 1"/>
    <property type="match status" value="1"/>
</dbReference>
<dbReference type="SUPFAM" id="SSF53448">
    <property type="entry name" value="Nucleotide-diphospho-sugar transferases"/>
    <property type="match status" value="1"/>
</dbReference>
<dbReference type="InterPro" id="IPR029044">
    <property type="entry name" value="Nucleotide-diphossugar_trans"/>
</dbReference>
<gene>
    <name evidence="2" type="ORF">CIG1485E_0842</name>
</gene>
<keyword evidence="3" id="KW-1185">Reference proteome</keyword>
<proteinExistence type="predicted"/>
<organism evidence="2 3">
    <name type="scientific">Campylobacter iguaniorum</name>
    <dbReference type="NCBI Taxonomy" id="1244531"/>
    <lineage>
        <taxon>Bacteria</taxon>
        <taxon>Pseudomonadati</taxon>
        <taxon>Campylobacterota</taxon>
        <taxon>Epsilonproteobacteria</taxon>
        <taxon>Campylobacterales</taxon>
        <taxon>Campylobacteraceae</taxon>
        <taxon>Campylobacter</taxon>
    </lineage>
</organism>
<dbReference type="AlphaFoldDB" id="A0A076F9L4"/>
<evidence type="ECO:0000313" key="2">
    <source>
        <dbReference type="EMBL" id="AII14681.1"/>
    </source>
</evidence>
<dbReference type="STRING" id="1244531.CIG2463D_0841"/>
<dbReference type="KEGG" id="caj:CIG1485E_0842"/>
<dbReference type="GO" id="GO:0016758">
    <property type="term" value="F:hexosyltransferase activity"/>
    <property type="evidence" value="ECO:0007669"/>
    <property type="project" value="UniProtKB-ARBA"/>
</dbReference>
<evidence type="ECO:0000313" key="3">
    <source>
        <dbReference type="Proteomes" id="UP000028486"/>
    </source>
</evidence>
<dbReference type="eggNOG" id="COG1216">
    <property type="taxonomic scope" value="Bacteria"/>
</dbReference>
<dbReference type="EMBL" id="CP009043">
    <property type="protein sequence ID" value="AII14681.1"/>
    <property type="molecule type" value="Genomic_DNA"/>
</dbReference>
<accession>A0A076F9L4</accession>
<dbReference type="OrthoDB" id="5396343at2"/>
<evidence type="ECO:0000259" key="1">
    <source>
        <dbReference type="Pfam" id="PF00535"/>
    </source>
</evidence>
<dbReference type="HOGENOM" id="CLU_025996_0_5_7"/>
<name>A0A076F9L4_9BACT</name>
<dbReference type="PANTHER" id="PTHR22916">
    <property type="entry name" value="GLYCOSYLTRANSFERASE"/>
    <property type="match status" value="1"/>
</dbReference>
<dbReference type="Pfam" id="PF00535">
    <property type="entry name" value="Glycos_transf_2"/>
    <property type="match status" value="1"/>
</dbReference>